<comment type="caution">
    <text evidence="10">The sequence shown here is derived from an EMBL/GenBank/DDBJ whole genome shotgun (WGS) entry which is preliminary data.</text>
</comment>
<feature type="domain" description="Glycosyltransferase 2-like" evidence="9">
    <location>
        <begin position="4"/>
        <end position="134"/>
    </location>
</feature>
<dbReference type="SUPFAM" id="SSF53448">
    <property type="entry name" value="Nucleotide-diphospho-sugar transferases"/>
    <property type="match status" value="1"/>
</dbReference>
<evidence type="ECO:0000313" key="10">
    <source>
        <dbReference type="EMBL" id="MBC8755141.1"/>
    </source>
</evidence>
<accession>A0ABR7Q9A8</accession>
<feature type="transmembrane region" description="Helical" evidence="8">
    <location>
        <begin position="228"/>
        <end position="249"/>
    </location>
</feature>
<evidence type="ECO:0000256" key="7">
    <source>
        <dbReference type="ARBA" id="ARBA00023136"/>
    </source>
</evidence>
<evidence type="ECO:0000256" key="3">
    <source>
        <dbReference type="ARBA" id="ARBA00022679"/>
    </source>
</evidence>
<dbReference type="RefSeq" id="WP_187562186.1">
    <property type="nucleotide sequence ID" value="NZ_JACGWS010000005.1"/>
</dbReference>
<keyword evidence="4 8" id="KW-0812">Transmembrane</keyword>
<evidence type="ECO:0000256" key="1">
    <source>
        <dbReference type="ARBA" id="ARBA00022475"/>
    </source>
</evidence>
<dbReference type="EMBL" id="JACGWS010000005">
    <property type="protein sequence ID" value="MBC8755141.1"/>
    <property type="molecule type" value="Genomic_DNA"/>
</dbReference>
<protein>
    <submittedName>
        <fullName evidence="10">Glycosyltransferase family 2 protein</fullName>
    </submittedName>
</protein>
<evidence type="ECO:0000256" key="5">
    <source>
        <dbReference type="ARBA" id="ARBA00022985"/>
    </source>
</evidence>
<evidence type="ECO:0000256" key="6">
    <source>
        <dbReference type="ARBA" id="ARBA00022989"/>
    </source>
</evidence>
<dbReference type="Proteomes" id="UP000619238">
    <property type="component" value="Unassembled WGS sequence"/>
</dbReference>
<feature type="transmembrane region" description="Helical" evidence="8">
    <location>
        <begin position="261"/>
        <end position="282"/>
    </location>
</feature>
<evidence type="ECO:0000313" key="11">
    <source>
        <dbReference type="Proteomes" id="UP000619238"/>
    </source>
</evidence>
<reference evidence="10 11" key="1">
    <citation type="submission" date="2020-07" db="EMBL/GenBank/DDBJ databases">
        <title>Description of Kordia aestuariivivens sp. nov., isolated from a tidal flat.</title>
        <authorList>
            <person name="Park S."/>
            <person name="Yoon J.-H."/>
        </authorList>
    </citation>
    <scope>NUCLEOTIDE SEQUENCE [LARGE SCALE GENOMIC DNA]</scope>
    <source>
        <strain evidence="10 11">YSTF-M3</strain>
    </source>
</reference>
<evidence type="ECO:0000256" key="4">
    <source>
        <dbReference type="ARBA" id="ARBA00022692"/>
    </source>
</evidence>
<dbReference type="InterPro" id="IPR050256">
    <property type="entry name" value="Glycosyltransferase_2"/>
</dbReference>
<dbReference type="PANTHER" id="PTHR48090:SF3">
    <property type="entry name" value="UNDECAPRENYL-PHOSPHATE 4-DEOXY-4-FORMAMIDO-L-ARABINOSE TRANSFERASE"/>
    <property type="match status" value="1"/>
</dbReference>
<dbReference type="Pfam" id="PF00535">
    <property type="entry name" value="Glycos_transf_2"/>
    <property type="match status" value="1"/>
</dbReference>
<keyword evidence="11" id="KW-1185">Reference proteome</keyword>
<evidence type="ECO:0000259" key="9">
    <source>
        <dbReference type="Pfam" id="PF00535"/>
    </source>
</evidence>
<keyword evidence="1" id="KW-1003">Cell membrane</keyword>
<dbReference type="InterPro" id="IPR001173">
    <property type="entry name" value="Glyco_trans_2-like"/>
</dbReference>
<keyword evidence="6 8" id="KW-1133">Transmembrane helix</keyword>
<keyword evidence="2" id="KW-0328">Glycosyltransferase</keyword>
<evidence type="ECO:0000256" key="8">
    <source>
        <dbReference type="SAM" id="Phobius"/>
    </source>
</evidence>
<organism evidence="10 11">
    <name type="scientific">Kordia aestuariivivens</name>
    <dbReference type="NCBI Taxonomy" id="2759037"/>
    <lineage>
        <taxon>Bacteria</taxon>
        <taxon>Pseudomonadati</taxon>
        <taxon>Bacteroidota</taxon>
        <taxon>Flavobacteriia</taxon>
        <taxon>Flavobacteriales</taxon>
        <taxon>Flavobacteriaceae</taxon>
        <taxon>Kordia</taxon>
    </lineage>
</organism>
<dbReference type="Gene3D" id="3.90.550.10">
    <property type="entry name" value="Spore Coat Polysaccharide Biosynthesis Protein SpsA, Chain A"/>
    <property type="match status" value="1"/>
</dbReference>
<keyword evidence="5" id="KW-0448">Lipopolysaccharide biosynthesis</keyword>
<sequence length="303" mass="34666">MDISIVVPVYNGEKTLEALHSQIVTFCEAEQLKHEIIFINDCGPDNSLTVLKKLKEAFPEHIKVIELTRNYGQHNAIIAGFTACSGEMIITMDEDLQHQPKDIKRLLSKQKEGDYDVVYGVNESLEHSRFRNITSRILKKVLSYAIENLHKEYSAFRLIKRDIALQLVGMRNSYTFLDGYLSWITNNVGSTRVEHKERFAGESSYTTKKLVEHSINILFTFSNIPIRILSYSSILIFFITLIYSVYIVVRKLIYDDLIAGFPTLIIAVGIGVSFLLLGLGIIGEYTYRINLKTTKRPNYTIKK</sequence>
<dbReference type="PANTHER" id="PTHR48090">
    <property type="entry name" value="UNDECAPRENYL-PHOSPHATE 4-DEOXY-4-FORMAMIDO-L-ARABINOSE TRANSFERASE-RELATED"/>
    <property type="match status" value="1"/>
</dbReference>
<dbReference type="InterPro" id="IPR029044">
    <property type="entry name" value="Nucleotide-diphossugar_trans"/>
</dbReference>
<name>A0ABR7Q9A8_9FLAO</name>
<dbReference type="CDD" id="cd04187">
    <property type="entry name" value="DPM1_like_bac"/>
    <property type="match status" value="1"/>
</dbReference>
<proteinExistence type="predicted"/>
<evidence type="ECO:0000256" key="2">
    <source>
        <dbReference type="ARBA" id="ARBA00022676"/>
    </source>
</evidence>
<gene>
    <name evidence="10" type="ORF">H2O64_10690</name>
</gene>
<keyword evidence="7 8" id="KW-0472">Membrane</keyword>
<keyword evidence="3" id="KW-0808">Transferase</keyword>